<gene>
    <name evidence="3" type="ORF">NCTC1542_01573</name>
    <name evidence="2" type="ORF">R4485_07870</name>
    <name evidence="1" type="ORF">XA26_30380</name>
</gene>
<evidence type="ECO:0000313" key="4">
    <source>
        <dbReference type="Proteomes" id="UP000057134"/>
    </source>
</evidence>
<keyword evidence="4" id="KW-1185">Reference proteome</keyword>
<reference evidence="2" key="3">
    <citation type="submission" date="2023-10" db="EMBL/GenBank/DDBJ databases">
        <title>Mycolicibacterium fortuitum clinical isolates causing pulmonary infections in humans.</title>
        <authorList>
            <person name="Mejia-Ponce P.M."/>
            <person name="Zenteno-Cuevas R."/>
            <person name="Licona-Cassani C."/>
        </authorList>
    </citation>
    <scope>NUCLEOTIDE SEQUENCE</scope>
    <source>
        <strain evidence="2">M8</strain>
    </source>
</reference>
<reference evidence="1 4" key="1">
    <citation type="journal article" date="2015" name="MBio">
        <title>Enzymatic Degradation of Phenazines Can Generate Energy and Protect Sensitive Organisms from Toxicity.</title>
        <authorList>
            <person name="Costa K.C."/>
            <person name="Bergkessel M."/>
            <person name="Saunders S."/>
            <person name="Korlach J."/>
            <person name="Newman D.K."/>
        </authorList>
    </citation>
    <scope>NUCLEOTIDE SEQUENCE [LARGE SCALE GENOMIC DNA]</scope>
    <source>
        <strain evidence="1 4">CT6</strain>
    </source>
</reference>
<dbReference type="GeneID" id="93413416"/>
<dbReference type="KEGG" id="mft:XA26_30380"/>
<accession>A0A0N9XDV3</accession>
<dbReference type="STRING" id="1766.XA26_30380"/>
<evidence type="ECO:0000313" key="1">
    <source>
        <dbReference type="EMBL" id="ALI26873.1"/>
    </source>
</evidence>
<evidence type="ECO:0000313" key="2">
    <source>
        <dbReference type="EMBL" id="MDV7290078.1"/>
    </source>
</evidence>
<dbReference type="Proteomes" id="UP001186041">
    <property type="component" value="Unassembled WGS sequence"/>
</dbReference>
<proteinExistence type="predicted"/>
<dbReference type="EMBL" id="JAWLVV010000004">
    <property type="protein sequence ID" value="MDV7290078.1"/>
    <property type="molecule type" value="Genomic_DNA"/>
</dbReference>
<dbReference type="AlphaFoldDB" id="A0A0N9XDV3"/>
<dbReference type="Proteomes" id="UP000057134">
    <property type="component" value="Chromosome"/>
</dbReference>
<dbReference type="EMBL" id="UGQY01000001">
    <property type="protein sequence ID" value="STZ74025.1"/>
    <property type="molecule type" value="Genomic_DNA"/>
</dbReference>
<evidence type="ECO:0000313" key="5">
    <source>
        <dbReference type="Proteomes" id="UP000255389"/>
    </source>
</evidence>
<dbReference type="RefSeq" id="WP_003885733.1">
    <property type="nucleotide sequence ID" value="NZ_CP011269.1"/>
</dbReference>
<dbReference type="EMBL" id="CP011269">
    <property type="protein sequence ID" value="ALI26873.1"/>
    <property type="molecule type" value="Genomic_DNA"/>
</dbReference>
<dbReference type="PATRIC" id="fig|1766.6.peg.3016"/>
<reference evidence="3 5" key="2">
    <citation type="submission" date="2018-06" db="EMBL/GenBank/DDBJ databases">
        <authorList>
            <consortium name="Pathogen Informatics"/>
            <person name="Doyle S."/>
        </authorList>
    </citation>
    <scope>NUCLEOTIDE SEQUENCE [LARGE SCALE GENOMIC DNA]</scope>
    <source>
        <strain evidence="3 5">NCTC1542</strain>
    </source>
</reference>
<evidence type="ECO:0000313" key="3">
    <source>
        <dbReference type="EMBL" id="STZ74025.1"/>
    </source>
</evidence>
<sequence length="185" mass="19794">MGDWSQSLVDVEVSAEDAPELGARLTRWLVDTGVIMAEQSDCVLGTPLGHPPGPNYGRAVGGTEPAPVLWTNGAAISVGRVVSHSYEPEALACRYCGHQEVLALNDQKLQVAFAAIGDWADGGVGAIPCPSCSAANDVNGWDWKPTWGFGLLTMEVWNWNPLAPEFIADVSGFLGHRVVYTNFKL</sequence>
<organism evidence="1 4">
    <name type="scientific">Mycolicibacterium fortuitum</name>
    <name type="common">Mycobacterium fortuitum</name>
    <dbReference type="NCBI Taxonomy" id="1766"/>
    <lineage>
        <taxon>Bacteria</taxon>
        <taxon>Bacillati</taxon>
        <taxon>Actinomycetota</taxon>
        <taxon>Actinomycetes</taxon>
        <taxon>Mycobacteriales</taxon>
        <taxon>Mycobacteriaceae</taxon>
        <taxon>Mycolicibacterium</taxon>
    </lineage>
</organism>
<protein>
    <submittedName>
        <fullName evidence="1">Uncharacterized protein</fullName>
    </submittedName>
</protein>
<dbReference type="Proteomes" id="UP000255389">
    <property type="component" value="Unassembled WGS sequence"/>
</dbReference>
<name>A0A0N9XDV3_MYCFO</name>